<dbReference type="EMBL" id="QLYX01000006">
    <property type="protein sequence ID" value="RAY14221.1"/>
    <property type="molecule type" value="Genomic_DNA"/>
</dbReference>
<feature type="domain" description="Glycosyltransferase 2-like" evidence="1">
    <location>
        <begin position="11"/>
        <end position="144"/>
    </location>
</feature>
<keyword evidence="4" id="KW-1185">Reference proteome</keyword>
<feature type="domain" description="TarS/TarP linker" evidence="2">
    <location>
        <begin position="236"/>
        <end position="322"/>
    </location>
</feature>
<dbReference type="RefSeq" id="WP_111867670.1">
    <property type="nucleotide sequence ID" value="NZ_QLYX01000006.1"/>
</dbReference>
<gene>
    <name evidence="3" type="ORF">DPM19_14665</name>
</gene>
<organism evidence="3 4">
    <name type="scientific">Actinomadura craniellae</name>
    <dbReference type="NCBI Taxonomy" id="2231787"/>
    <lineage>
        <taxon>Bacteria</taxon>
        <taxon>Bacillati</taxon>
        <taxon>Actinomycetota</taxon>
        <taxon>Actinomycetes</taxon>
        <taxon>Streptosporangiales</taxon>
        <taxon>Thermomonosporaceae</taxon>
        <taxon>Actinomadura</taxon>
    </lineage>
</organism>
<dbReference type="Proteomes" id="UP000251891">
    <property type="component" value="Unassembled WGS sequence"/>
</dbReference>
<evidence type="ECO:0000259" key="1">
    <source>
        <dbReference type="Pfam" id="PF00535"/>
    </source>
</evidence>
<dbReference type="PANTHER" id="PTHR22916:SF3">
    <property type="entry name" value="UDP-GLCNAC:BETAGAL BETA-1,3-N-ACETYLGLUCOSAMINYLTRANSFERASE-LIKE PROTEIN 1"/>
    <property type="match status" value="1"/>
</dbReference>
<dbReference type="CDD" id="cd00761">
    <property type="entry name" value="Glyco_tranf_GTA_type"/>
    <property type="match status" value="1"/>
</dbReference>
<name>A0A365H549_9ACTN</name>
<dbReference type="Pfam" id="PF22181">
    <property type="entry name" value="TarS_linker"/>
    <property type="match status" value="1"/>
</dbReference>
<sequence>MTTVTQTPDVSVVVAVYNTMPYLTECLDSLVGQSIGLPRLEIIAVDDGSTDGSGEELDRYAERYPDTVKVLHQPNSGGPATPSNRALDQATGRFVYFVGADDRLGPEALERLVRAADEHDSDIVIGKMVGAGGRYVHQALFTETRPEVTFTDSALPWTLSNCKLFRRELVERHGLRFPEDMRVGSDQPFTIEACFRARRVSVLADYEYYHAVRRADSGNITFASTQQAHLDCAERLLEFTAGLLPPGPARDAIAVRHFTWEVAKPLRTEFLDYPPDEQEKLVARIRDLSDRHLTEAIRAAIDVRWRVRLSLAQRGAMDDLKEAIRQDAEGAGPPIVLAAGRAHLRYSGFGTESPEYPDAWFVADGDLAGRLGQGLGVSSLAWQDGEGKPVLAVTARLPLAGEGALDPAVVRAGVVPVPGRHVPAPRRLDVPPEIEPVRQVTCTPAPDGTGTDVRIGIPVAPLIEAQADRPGRYSVRLYVVVGGATYEVPLPMAGFPPQLRRWYRARPYRVSVMENPKGRLLIAIAPIRASRVVRQRLRRLVPAARKEMSSS</sequence>
<evidence type="ECO:0000313" key="4">
    <source>
        <dbReference type="Proteomes" id="UP000251891"/>
    </source>
</evidence>
<keyword evidence="3" id="KW-0808">Transferase</keyword>
<evidence type="ECO:0000313" key="3">
    <source>
        <dbReference type="EMBL" id="RAY14221.1"/>
    </source>
</evidence>
<protein>
    <submittedName>
        <fullName evidence="3">Glycosyltransferase family 2 protein</fullName>
    </submittedName>
</protein>
<dbReference type="PANTHER" id="PTHR22916">
    <property type="entry name" value="GLYCOSYLTRANSFERASE"/>
    <property type="match status" value="1"/>
</dbReference>
<proteinExistence type="predicted"/>
<comment type="caution">
    <text evidence="3">The sequence shown here is derived from an EMBL/GenBank/DDBJ whole genome shotgun (WGS) entry which is preliminary data.</text>
</comment>
<dbReference type="AlphaFoldDB" id="A0A365H549"/>
<dbReference type="Pfam" id="PF00535">
    <property type="entry name" value="Glycos_transf_2"/>
    <property type="match status" value="1"/>
</dbReference>
<dbReference type="InterPro" id="IPR054028">
    <property type="entry name" value="TarS/TarP_linker"/>
</dbReference>
<dbReference type="SUPFAM" id="SSF53448">
    <property type="entry name" value="Nucleotide-diphospho-sugar transferases"/>
    <property type="match status" value="1"/>
</dbReference>
<dbReference type="GO" id="GO:0016758">
    <property type="term" value="F:hexosyltransferase activity"/>
    <property type="evidence" value="ECO:0007669"/>
    <property type="project" value="UniProtKB-ARBA"/>
</dbReference>
<accession>A0A365H549</accession>
<dbReference type="Gene3D" id="3.90.550.10">
    <property type="entry name" value="Spore Coat Polysaccharide Biosynthesis Protein SpsA, Chain A"/>
    <property type="match status" value="1"/>
</dbReference>
<reference evidence="3 4" key="1">
    <citation type="submission" date="2018-06" db="EMBL/GenBank/DDBJ databases">
        <title>Actinomadura craniellae sp. nov. isolated from marine sponge Craniella sp.</title>
        <authorList>
            <person name="Li L."/>
            <person name="Xu Q.H."/>
            <person name="Lin H.W."/>
            <person name="Lu Y.H."/>
        </authorList>
    </citation>
    <scope>NUCLEOTIDE SEQUENCE [LARGE SCALE GENOMIC DNA]</scope>
    <source>
        <strain evidence="3 4">LHW63021</strain>
    </source>
</reference>
<dbReference type="InterPro" id="IPR029044">
    <property type="entry name" value="Nucleotide-diphossugar_trans"/>
</dbReference>
<dbReference type="InterPro" id="IPR001173">
    <property type="entry name" value="Glyco_trans_2-like"/>
</dbReference>
<evidence type="ECO:0000259" key="2">
    <source>
        <dbReference type="Pfam" id="PF22181"/>
    </source>
</evidence>
<dbReference type="OrthoDB" id="2676521at2"/>